<feature type="compositionally biased region" description="Polar residues" evidence="1">
    <location>
        <begin position="359"/>
        <end position="377"/>
    </location>
</feature>
<evidence type="ECO:0000313" key="2">
    <source>
        <dbReference type="EMBL" id="KYN29135.1"/>
    </source>
</evidence>
<organism evidence="2 3">
    <name type="scientific">Trachymyrmex cornetzi</name>
    <dbReference type="NCBI Taxonomy" id="471704"/>
    <lineage>
        <taxon>Eukaryota</taxon>
        <taxon>Metazoa</taxon>
        <taxon>Ecdysozoa</taxon>
        <taxon>Arthropoda</taxon>
        <taxon>Hexapoda</taxon>
        <taxon>Insecta</taxon>
        <taxon>Pterygota</taxon>
        <taxon>Neoptera</taxon>
        <taxon>Endopterygota</taxon>
        <taxon>Hymenoptera</taxon>
        <taxon>Apocrita</taxon>
        <taxon>Aculeata</taxon>
        <taxon>Formicoidea</taxon>
        <taxon>Formicidae</taxon>
        <taxon>Myrmicinae</taxon>
        <taxon>Trachymyrmex</taxon>
    </lineage>
</organism>
<name>A0A151JPS4_9HYME</name>
<proteinExistence type="predicted"/>
<dbReference type="Proteomes" id="UP000078492">
    <property type="component" value="Unassembled WGS sequence"/>
</dbReference>
<feature type="compositionally biased region" description="Low complexity" evidence="1">
    <location>
        <begin position="306"/>
        <end position="331"/>
    </location>
</feature>
<feature type="region of interest" description="Disordered" evidence="1">
    <location>
        <begin position="305"/>
        <end position="384"/>
    </location>
</feature>
<accession>A0A151JPS4</accession>
<sequence length="384" mass="43832">MTEAILNLNRTNITPTTLNPFIEPERPYKNTLPGEITSPLISPFNSTSVNAYSVYPKSHIRDALELVPKYDGHNIPIWQFARACKRAKDLIPLIEEALFVKMLRNKLSNHAYLAIEDETHDTVAKFLESLKKTFGPDRSSNYYRGQLSIAYKKQGEHILDYIGKIKDLVTAIIEGDQSNLDRKLTSEETQTIESYALEAFYEGLPGNYRVELKAEGYTNFADACAKAITIHKRLEREEARHKYNRNTHGGTTDNNTQPQMRILQRDNQREPTNNTNIFHGTRKICTFCKNLGHVFHECRKRQYQPNNTRFDNNTNVNNNSNENNNNNSHTGNKLEASVNGTTRGQGNVRPIYPLECTPQEYTSSDQTPTTYQSSNSIPLPFEVP</sequence>
<keyword evidence="3" id="KW-1185">Reference proteome</keyword>
<evidence type="ECO:0000256" key="1">
    <source>
        <dbReference type="SAM" id="MobiDB-lite"/>
    </source>
</evidence>
<evidence type="ECO:0008006" key="4">
    <source>
        <dbReference type="Google" id="ProtNLM"/>
    </source>
</evidence>
<dbReference type="AlphaFoldDB" id="A0A151JPS4"/>
<dbReference type="STRING" id="471704.A0A151JPS4"/>
<reference evidence="2 3" key="1">
    <citation type="submission" date="2015-09" db="EMBL/GenBank/DDBJ databases">
        <title>Trachymyrmex cornetzi WGS genome.</title>
        <authorList>
            <person name="Nygaard S."/>
            <person name="Hu H."/>
            <person name="Boomsma J."/>
            <person name="Zhang G."/>
        </authorList>
    </citation>
    <scope>NUCLEOTIDE SEQUENCE [LARGE SCALE GENOMIC DNA]</scope>
    <source>
        <strain evidence="2">Tcor2-1</strain>
        <tissue evidence="2">Whole body</tissue>
    </source>
</reference>
<protein>
    <recommendedName>
        <fullName evidence="4">Retrotransposon gag domain-containing protein</fullName>
    </recommendedName>
</protein>
<evidence type="ECO:0000313" key="3">
    <source>
        <dbReference type="Proteomes" id="UP000078492"/>
    </source>
</evidence>
<dbReference type="EMBL" id="KQ978703">
    <property type="protein sequence ID" value="KYN29135.1"/>
    <property type="molecule type" value="Genomic_DNA"/>
</dbReference>
<gene>
    <name evidence="2" type="ORF">ALC57_01435</name>
</gene>